<evidence type="ECO:0000259" key="3">
    <source>
        <dbReference type="PROSITE" id="PS51737"/>
    </source>
</evidence>
<dbReference type="InterPro" id="IPR050639">
    <property type="entry name" value="SSR_resolvase"/>
</dbReference>
<dbReference type="Proteomes" id="UP000176288">
    <property type="component" value="Chromosome"/>
</dbReference>
<dbReference type="Gene3D" id="3.90.1750.20">
    <property type="entry name" value="Putative Large Serine Recombinase, Chain B, Domain 2"/>
    <property type="match status" value="1"/>
</dbReference>
<dbReference type="PROSITE" id="PS51737">
    <property type="entry name" value="RECOMBINASE_DNA_BIND"/>
    <property type="match status" value="1"/>
</dbReference>
<dbReference type="KEGG" id="avu:BK816_00915"/>
<dbReference type="InterPro" id="IPR038109">
    <property type="entry name" value="DNA_bind_recomb_sf"/>
</dbReference>
<dbReference type="Pfam" id="PF00239">
    <property type="entry name" value="Resolvase"/>
    <property type="match status" value="1"/>
</dbReference>
<dbReference type="PROSITE" id="PS51736">
    <property type="entry name" value="RECOMBINASES_3"/>
    <property type="match status" value="1"/>
</dbReference>
<feature type="domain" description="Recombinase" evidence="3">
    <location>
        <begin position="184"/>
        <end position="310"/>
    </location>
</feature>
<dbReference type="STRING" id="1912795.BK816_00915"/>
<dbReference type="SUPFAM" id="SSF53041">
    <property type="entry name" value="Resolvase-like"/>
    <property type="match status" value="1"/>
</dbReference>
<dbReference type="PANTHER" id="PTHR30461:SF23">
    <property type="entry name" value="DNA RECOMBINASE-RELATED"/>
    <property type="match status" value="1"/>
</dbReference>
<evidence type="ECO:0000259" key="2">
    <source>
        <dbReference type="PROSITE" id="PS51736"/>
    </source>
</evidence>
<feature type="domain" description="Resolvase/invertase-type recombinase catalytic" evidence="2">
    <location>
        <begin position="27"/>
        <end position="175"/>
    </location>
</feature>
<dbReference type="InterPro" id="IPR011109">
    <property type="entry name" value="DNA_bind_recombinase_dom"/>
</dbReference>
<dbReference type="SMART" id="SM00857">
    <property type="entry name" value="Resolvase"/>
    <property type="match status" value="1"/>
</dbReference>
<evidence type="ECO:0000256" key="1">
    <source>
        <dbReference type="SAM" id="Coils"/>
    </source>
</evidence>
<reference evidence="4 5" key="1">
    <citation type="submission" date="2016-10" db="EMBL/GenBank/DDBJ databases">
        <title>Actinomyces aegypiusis sp. nov., isolated from the Aegypius monachus in Qinghai Tibet Plateau China.</title>
        <authorList>
            <person name="Wang Y."/>
        </authorList>
    </citation>
    <scope>NUCLEOTIDE SEQUENCE [LARGE SCALE GENOMIC DNA]</scope>
    <source>
        <strain evidence="4 5">VUL4_3</strain>
    </source>
</reference>
<feature type="coiled-coil region" evidence="1">
    <location>
        <begin position="433"/>
        <end position="481"/>
    </location>
</feature>
<evidence type="ECO:0000313" key="4">
    <source>
        <dbReference type="EMBL" id="AOZ72031.1"/>
    </source>
</evidence>
<protein>
    <submittedName>
        <fullName evidence="4">Recombinase family protein</fullName>
    </submittedName>
</protein>
<dbReference type="CDD" id="cd00338">
    <property type="entry name" value="Ser_Recombinase"/>
    <property type="match status" value="1"/>
</dbReference>
<dbReference type="EMBL" id="CP017812">
    <property type="protein sequence ID" value="AOZ72031.1"/>
    <property type="molecule type" value="Genomic_DNA"/>
</dbReference>
<organism evidence="4 5">
    <name type="scientific">Boudabousia tangfeifanii</name>
    <dbReference type="NCBI Taxonomy" id="1912795"/>
    <lineage>
        <taxon>Bacteria</taxon>
        <taxon>Bacillati</taxon>
        <taxon>Actinomycetota</taxon>
        <taxon>Actinomycetes</taxon>
        <taxon>Actinomycetales</taxon>
        <taxon>Actinomycetaceae</taxon>
        <taxon>Boudabousia</taxon>
    </lineage>
</organism>
<keyword evidence="5" id="KW-1185">Reference proteome</keyword>
<dbReference type="InterPro" id="IPR006119">
    <property type="entry name" value="Resolv_N"/>
</dbReference>
<evidence type="ECO:0000313" key="5">
    <source>
        <dbReference type="Proteomes" id="UP000176288"/>
    </source>
</evidence>
<sequence length="534" mass="59489">MSPTVTKIPATRALHTGKPLAATTTKRVAGYARVSTDNEDQASSYQAQVDYYTTFITDHPGWELVKVYTDEGITGTSTAKRAGFRTMVADALAGKIDLIVTKSVSRFARNTVDSLTTVRKLKDAGVEVYFQRENIWTLDSKGELLITIMSSLAQEEARSISENVTWGHRKRFADGKVTIPYGSFLGYEKGQDGGLVINPEQAKVVRLIYALCLEGKTPRAIATTLQNLGVPTARGKKRWHAATIRSILTNEKYKGDALLQKTYTRDFLTKERITNQGEVAQYYVTGSHEPIIEPAVWDYAQTLINPPTQRGTIGGKKSRKHALSGTIKCGQCGGWYGSKTWHAGTKYQRTIWRCNNKYENHTHCTTTHLTEAQIHTTFTHLVAQLVTTTQVATQLDQLIADTFNTTQAETHLAQCAARLERAREAFTALAYQNARAALTSKDYEARAARLEADYDQALADYHQAEAALTDLRERAAKYRRYQQTLTQLQGQDATQFTPVLWRTLIDHATINHNGTIVFALNDGQTISMPTPTKN</sequence>
<dbReference type="Gene3D" id="3.40.50.1390">
    <property type="entry name" value="Resolvase, N-terminal catalytic domain"/>
    <property type="match status" value="1"/>
</dbReference>
<dbReference type="PANTHER" id="PTHR30461">
    <property type="entry name" value="DNA-INVERTASE FROM LAMBDOID PROPHAGE"/>
    <property type="match status" value="1"/>
</dbReference>
<dbReference type="InterPro" id="IPR025827">
    <property type="entry name" value="Zn_ribbon_recom_dom"/>
</dbReference>
<gene>
    <name evidence="4" type="ORF">BK816_00915</name>
</gene>
<accession>A0A1D9MI73</accession>
<proteinExistence type="predicted"/>
<keyword evidence="1" id="KW-0175">Coiled coil</keyword>
<name>A0A1D9MI73_9ACTO</name>
<dbReference type="AlphaFoldDB" id="A0A1D9MI73"/>
<dbReference type="InterPro" id="IPR036162">
    <property type="entry name" value="Resolvase-like_N_sf"/>
</dbReference>
<dbReference type="Pfam" id="PF07508">
    <property type="entry name" value="Recombinase"/>
    <property type="match status" value="1"/>
</dbReference>
<dbReference type="RefSeq" id="WP_071163497.1">
    <property type="nucleotide sequence ID" value="NZ_CP017812.1"/>
</dbReference>
<dbReference type="Pfam" id="PF13408">
    <property type="entry name" value="Zn_ribbon_recom"/>
    <property type="match status" value="1"/>
</dbReference>
<dbReference type="GO" id="GO:0003677">
    <property type="term" value="F:DNA binding"/>
    <property type="evidence" value="ECO:0007669"/>
    <property type="project" value="InterPro"/>
</dbReference>
<dbReference type="GO" id="GO:0000150">
    <property type="term" value="F:DNA strand exchange activity"/>
    <property type="evidence" value="ECO:0007669"/>
    <property type="project" value="InterPro"/>
</dbReference>
<dbReference type="OrthoDB" id="3243391at2"/>